<keyword evidence="3" id="KW-1185">Reference proteome</keyword>
<dbReference type="AlphaFoldDB" id="A0ABC8QSH0"/>
<evidence type="ECO:0000313" key="3">
    <source>
        <dbReference type="Proteomes" id="UP001642360"/>
    </source>
</evidence>
<comment type="caution">
    <text evidence="1">The sequence shown here is derived from an EMBL/GenBank/DDBJ whole genome shotgun (WGS) entry which is preliminary data.</text>
</comment>
<name>A0ABC8QSH0_9AQUA</name>
<organism evidence="1 3">
    <name type="scientific">Ilex paraguariensis</name>
    <name type="common">yerba mate</name>
    <dbReference type="NCBI Taxonomy" id="185542"/>
    <lineage>
        <taxon>Eukaryota</taxon>
        <taxon>Viridiplantae</taxon>
        <taxon>Streptophyta</taxon>
        <taxon>Embryophyta</taxon>
        <taxon>Tracheophyta</taxon>
        <taxon>Spermatophyta</taxon>
        <taxon>Magnoliopsida</taxon>
        <taxon>eudicotyledons</taxon>
        <taxon>Gunneridae</taxon>
        <taxon>Pentapetalae</taxon>
        <taxon>asterids</taxon>
        <taxon>campanulids</taxon>
        <taxon>Aquifoliales</taxon>
        <taxon>Aquifoliaceae</taxon>
        <taxon>Ilex</taxon>
    </lineage>
</organism>
<evidence type="ECO:0000313" key="1">
    <source>
        <dbReference type="EMBL" id="CAK9134325.1"/>
    </source>
</evidence>
<sequence length="100" mass="11646">MQKSDGSSSKKSEVIAFPSLAMWKIHFESFQTSCQSWLNNSFIEPCLLSRKLELECRQMQHVYCKGKKLRKVWSVQNCNYEGYQFGSLFGSFKMDLLPYG</sequence>
<dbReference type="EMBL" id="CAUOFW020008662">
    <property type="protein sequence ID" value="CAK9183507.1"/>
    <property type="molecule type" value="Genomic_DNA"/>
</dbReference>
<evidence type="ECO:0000313" key="2">
    <source>
        <dbReference type="EMBL" id="CAK9183507.1"/>
    </source>
</evidence>
<dbReference type="Proteomes" id="UP001642360">
    <property type="component" value="Unassembled WGS sequence"/>
</dbReference>
<protein>
    <submittedName>
        <fullName evidence="1">Uncharacterized protein</fullName>
    </submittedName>
</protein>
<reference evidence="1 3" key="1">
    <citation type="submission" date="2024-02" db="EMBL/GenBank/DDBJ databases">
        <authorList>
            <person name="Vignale AGUSTIN F."/>
            <person name="Sosa J E."/>
            <person name="Modenutti C."/>
        </authorList>
    </citation>
    <scope>NUCLEOTIDE SEQUENCE [LARGE SCALE GENOMIC DNA]</scope>
</reference>
<accession>A0ABC8QSH0</accession>
<gene>
    <name evidence="1" type="ORF">ILEXP_LOCUS1260</name>
    <name evidence="2" type="ORF">ILEXP_LOCUS53773</name>
</gene>
<proteinExistence type="predicted"/>
<dbReference type="EMBL" id="CAUOFW020000414">
    <property type="protein sequence ID" value="CAK9134325.1"/>
    <property type="molecule type" value="Genomic_DNA"/>
</dbReference>